<gene>
    <name evidence="3" type="ORF">IPJ38_09435</name>
</gene>
<evidence type="ECO:0000256" key="1">
    <source>
        <dbReference type="ARBA" id="ARBA00008791"/>
    </source>
</evidence>
<dbReference type="InterPro" id="IPR006016">
    <property type="entry name" value="UspA"/>
</dbReference>
<dbReference type="PANTHER" id="PTHR46268">
    <property type="entry name" value="STRESS RESPONSE PROTEIN NHAX"/>
    <property type="match status" value="1"/>
</dbReference>
<dbReference type="EMBL" id="JADJMS010000019">
    <property type="protein sequence ID" value="MBK7415281.1"/>
    <property type="molecule type" value="Genomic_DNA"/>
</dbReference>
<evidence type="ECO:0000313" key="4">
    <source>
        <dbReference type="Proteomes" id="UP000739411"/>
    </source>
</evidence>
<organism evidence="3 4">
    <name type="scientific">Candidatus Dechloromonas phosphorivorans</name>
    <dbReference type="NCBI Taxonomy" id="2899244"/>
    <lineage>
        <taxon>Bacteria</taxon>
        <taxon>Pseudomonadati</taxon>
        <taxon>Pseudomonadota</taxon>
        <taxon>Betaproteobacteria</taxon>
        <taxon>Rhodocyclales</taxon>
        <taxon>Azonexaceae</taxon>
        <taxon>Dechloromonas</taxon>
    </lineage>
</organism>
<dbReference type="PRINTS" id="PR01438">
    <property type="entry name" value="UNVRSLSTRESS"/>
</dbReference>
<dbReference type="CDD" id="cd23659">
    <property type="entry name" value="USP_At3g01520-like"/>
    <property type="match status" value="1"/>
</dbReference>
<proteinExistence type="inferred from homology"/>
<sequence length="141" mass="15371">MRTVLLAVNQSPSSFEATLYVIKFIKTHGPLTVHVVNAQPDPLPWLPHDEVQEAIEAHLAVETHTGLLHEEQIPCQIHKRHGVAARVLAAMADELGCDHIILGTRGLNALKGMLLGSVTTEVLYMANVPVICVKGKHPDIL</sequence>
<dbReference type="InterPro" id="IPR006015">
    <property type="entry name" value="Universal_stress_UspA"/>
</dbReference>
<comment type="caution">
    <text evidence="3">The sequence shown here is derived from an EMBL/GenBank/DDBJ whole genome shotgun (WGS) entry which is preliminary data.</text>
</comment>
<accession>A0A935MYS8</accession>
<protein>
    <submittedName>
        <fullName evidence="3">Universal stress protein</fullName>
    </submittedName>
</protein>
<dbReference type="Proteomes" id="UP000739411">
    <property type="component" value="Unassembled WGS sequence"/>
</dbReference>
<dbReference type="AlphaFoldDB" id="A0A935MYS8"/>
<name>A0A935MYS8_9RHOO</name>
<comment type="similarity">
    <text evidence="1">Belongs to the universal stress protein A family.</text>
</comment>
<dbReference type="InterPro" id="IPR014729">
    <property type="entry name" value="Rossmann-like_a/b/a_fold"/>
</dbReference>
<dbReference type="PANTHER" id="PTHR46268:SF15">
    <property type="entry name" value="UNIVERSAL STRESS PROTEIN HP_0031"/>
    <property type="match status" value="1"/>
</dbReference>
<dbReference type="Gene3D" id="3.40.50.620">
    <property type="entry name" value="HUPs"/>
    <property type="match status" value="1"/>
</dbReference>
<evidence type="ECO:0000313" key="3">
    <source>
        <dbReference type="EMBL" id="MBK7415281.1"/>
    </source>
</evidence>
<feature type="domain" description="UspA" evidence="2">
    <location>
        <begin position="1"/>
        <end position="134"/>
    </location>
</feature>
<dbReference type="SUPFAM" id="SSF52402">
    <property type="entry name" value="Adenine nucleotide alpha hydrolases-like"/>
    <property type="match status" value="1"/>
</dbReference>
<evidence type="ECO:0000259" key="2">
    <source>
        <dbReference type="Pfam" id="PF00582"/>
    </source>
</evidence>
<dbReference type="Pfam" id="PF00582">
    <property type="entry name" value="Usp"/>
    <property type="match status" value="1"/>
</dbReference>
<reference evidence="3 4" key="1">
    <citation type="submission" date="2020-10" db="EMBL/GenBank/DDBJ databases">
        <title>Connecting structure to function with the recovery of over 1000 high-quality activated sludge metagenome-assembled genomes encoding full-length rRNA genes using long-read sequencing.</title>
        <authorList>
            <person name="Singleton C.M."/>
            <person name="Petriglieri F."/>
            <person name="Kristensen J.M."/>
            <person name="Kirkegaard R.H."/>
            <person name="Michaelsen T.Y."/>
            <person name="Andersen M.H."/>
            <person name="Karst S.M."/>
            <person name="Dueholm M.S."/>
            <person name="Nielsen P.H."/>
            <person name="Albertsen M."/>
        </authorList>
    </citation>
    <scope>NUCLEOTIDE SEQUENCE [LARGE SCALE GENOMIC DNA]</scope>
    <source>
        <strain evidence="3">EsbW_18-Q3-R4-48_BATAC.463</strain>
    </source>
</reference>